<name>A0A7X9ZT61_9SPHN</name>
<dbReference type="Proteomes" id="UP000519023">
    <property type="component" value="Unassembled WGS sequence"/>
</dbReference>
<comment type="caution">
    <text evidence="1">The sequence shown here is derived from an EMBL/GenBank/DDBJ whole genome shotgun (WGS) entry which is preliminary data.</text>
</comment>
<organism evidence="1 2">
    <name type="scientific">Sphingobium psychrophilum</name>
    <dbReference type="NCBI Taxonomy" id="2728834"/>
    <lineage>
        <taxon>Bacteria</taxon>
        <taxon>Pseudomonadati</taxon>
        <taxon>Pseudomonadota</taxon>
        <taxon>Alphaproteobacteria</taxon>
        <taxon>Sphingomonadales</taxon>
        <taxon>Sphingomonadaceae</taxon>
        <taxon>Sphingobium</taxon>
    </lineage>
</organism>
<dbReference type="AlphaFoldDB" id="A0A7X9ZT61"/>
<sequence>MSDRDTMLALAERVESGPDREVDAAIHYDVLGWCRHANTVRSGAQSDTGFECIDCGADSWGNKSNRGQGLRDRLPAYTASIDAAMTLVPPDSWHEIKGPRKYLNIPSPVPNYWSAHLARWNHEGDAMGWGATPALALTAAALRARAQSQGDGHD</sequence>
<accession>A0A7X9ZT61</accession>
<reference evidence="1 2" key="1">
    <citation type="submission" date="2020-04" db="EMBL/GenBank/DDBJ databases">
        <title>Sphingobium sp. AR-3-1 isolated from Arctic soil.</title>
        <authorList>
            <person name="Dahal R.H."/>
            <person name="Chaudhary D.K."/>
        </authorList>
    </citation>
    <scope>NUCLEOTIDE SEQUENCE [LARGE SCALE GENOMIC DNA]</scope>
    <source>
        <strain evidence="1 2">AR-3-1</strain>
    </source>
</reference>
<protein>
    <submittedName>
        <fullName evidence="1">Uncharacterized protein</fullName>
    </submittedName>
</protein>
<evidence type="ECO:0000313" key="2">
    <source>
        <dbReference type="Proteomes" id="UP000519023"/>
    </source>
</evidence>
<dbReference type="EMBL" id="JABBFV010000009">
    <property type="protein sequence ID" value="NML11287.1"/>
    <property type="molecule type" value="Genomic_DNA"/>
</dbReference>
<proteinExistence type="predicted"/>
<evidence type="ECO:0000313" key="1">
    <source>
        <dbReference type="EMBL" id="NML11287.1"/>
    </source>
</evidence>
<gene>
    <name evidence="1" type="ORF">HHL08_14220</name>
</gene>
<dbReference type="RefSeq" id="WP_169573803.1">
    <property type="nucleotide sequence ID" value="NZ_JABBFV010000009.1"/>
</dbReference>
<keyword evidence="2" id="KW-1185">Reference proteome</keyword>